<evidence type="ECO:0000313" key="5">
    <source>
        <dbReference type="Proteomes" id="UP000325785"/>
    </source>
</evidence>
<dbReference type="RefSeq" id="WP_057818305.1">
    <property type="nucleotide sequence ID" value="NZ_CP031598.1"/>
</dbReference>
<dbReference type="GO" id="GO:0004806">
    <property type="term" value="F:triacylglycerol lipase activity"/>
    <property type="evidence" value="ECO:0007669"/>
    <property type="project" value="TreeGrafter"/>
</dbReference>
<dbReference type="Proteomes" id="UP000325785">
    <property type="component" value="Chromosome"/>
</dbReference>
<dbReference type="PANTHER" id="PTHR48081">
    <property type="entry name" value="AB HYDROLASE SUPERFAMILY PROTEIN C4A8.06C"/>
    <property type="match status" value="1"/>
</dbReference>
<dbReference type="EC" id="3.1.1.-" evidence="4"/>
<evidence type="ECO:0000256" key="1">
    <source>
        <dbReference type="ARBA" id="ARBA00010515"/>
    </source>
</evidence>
<dbReference type="AlphaFoldDB" id="A0A5P3AGZ0"/>
<feature type="domain" description="Alpha/beta hydrolase fold-3" evidence="3">
    <location>
        <begin position="80"/>
        <end position="278"/>
    </location>
</feature>
<sequence>MSRDYMSEAARAFLEQPVPDDLGPLGPDTVGAYRKMAKDEFLPRSERAVAGYGVTVAEVEIGGVPCLDILPPGGEPIGTVLYCYGGGYVTGSAREDLIVSAGLCRHSGARVVAVDYRLAPEHPYPAAIEDGAAVYDVLCREAGAFGIAGESAGGNMALALMQRASAEGLFLPVAAVLLSPWCDLAHGGDSVQANDGRDPTLDLAFVEAAAKMYAGETRREAPGVSPIGGGFGPEFPPTLVTTGTRDLLMSPSIEVTRRMRAAGVSVDLDVYDGLWHVFEFYDELPEAAESLSRCGAHLARHMSGG</sequence>
<dbReference type="KEGG" id="rid:RIdsm_04322"/>
<dbReference type="PANTHER" id="PTHR48081:SF30">
    <property type="entry name" value="ACETYL-HYDROLASE LIPR-RELATED"/>
    <property type="match status" value="1"/>
</dbReference>
<reference evidence="4 5" key="1">
    <citation type="submission" date="2018-08" db="EMBL/GenBank/DDBJ databases">
        <title>Genetic Globetrotter - A new plasmid hitch-hiking vast phylogenetic and geographic distances.</title>
        <authorList>
            <person name="Vollmers J."/>
            <person name="Petersen J."/>
        </authorList>
    </citation>
    <scope>NUCLEOTIDE SEQUENCE [LARGE SCALE GENOMIC DNA]</scope>
    <source>
        <strain evidence="4 5">DSM 26383</strain>
    </source>
</reference>
<name>A0A5P3AGZ0_9RHOB</name>
<accession>A0A5P3AGZ0</accession>
<dbReference type="InterPro" id="IPR029058">
    <property type="entry name" value="AB_hydrolase_fold"/>
</dbReference>
<dbReference type="Gene3D" id="3.40.50.1820">
    <property type="entry name" value="alpha/beta hydrolase"/>
    <property type="match status" value="1"/>
</dbReference>
<dbReference type="InterPro" id="IPR050300">
    <property type="entry name" value="GDXG_lipolytic_enzyme"/>
</dbReference>
<evidence type="ECO:0000313" key="4">
    <source>
        <dbReference type="EMBL" id="QEW28491.1"/>
    </source>
</evidence>
<keyword evidence="2 4" id="KW-0378">Hydrolase</keyword>
<evidence type="ECO:0000256" key="2">
    <source>
        <dbReference type="ARBA" id="ARBA00022801"/>
    </source>
</evidence>
<proteinExistence type="inferred from homology"/>
<dbReference type="EMBL" id="CP031598">
    <property type="protein sequence ID" value="QEW28491.1"/>
    <property type="molecule type" value="Genomic_DNA"/>
</dbReference>
<organism evidence="4 5">
    <name type="scientific">Roseovarius indicus</name>
    <dbReference type="NCBI Taxonomy" id="540747"/>
    <lineage>
        <taxon>Bacteria</taxon>
        <taxon>Pseudomonadati</taxon>
        <taxon>Pseudomonadota</taxon>
        <taxon>Alphaproteobacteria</taxon>
        <taxon>Rhodobacterales</taxon>
        <taxon>Roseobacteraceae</taxon>
        <taxon>Roseovarius</taxon>
    </lineage>
</organism>
<comment type="similarity">
    <text evidence="1">Belongs to the 'GDXG' lipolytic enzyme family.</text>
</comment>
<protein>
    <submittedName>
        <fullName evidence="4">Acetyl-hydrolase LipR</fullName>
        <ecNumber evidence="4">3.1.1.-</ecNumber>
    </submittedName>
</protein>
<evidence type="ECO:0000259" key="3">
    <source>
        <dbReference type="Pfam" id="PF07859"/>
    </source>
</evidence>
<dbReference type="InterPro" id="IPR013094">
    <property type="entry name" value="AB_hydrolase_3"/>
</dbReference>
<gene>
    <name evidence="4" type="primary">lipR</name>
    <name evidence="4" type="ORF">RIdsm_04322</name>
</gene>
<dbReference type="SUPFAM" id="SSF53474">
    <property type="entry name" value="alpha/beta-Hydrolases"/>
    <property type="match status" value="1"/>
</dbReference>
<dbReference type="Pfam" id="PF07859">
    <property type="entry name" value="Abhydrolase_3"/>
    <property type="match status" value="1"/>
</dbReference>